<protein>
    <recommendedName>
        <fullName evidence="3">Endonuclease-reverse transcriptase</fullName>
    </recommendedName>
</protein>
<dbReference type="Proteomes" id="UP001153737">
    <property type="component" value="Chromosome 6"/>
</dbReference>
<dbReference type="OrthoDB" id="6747853at2759"/>
<organism evidence="1 2">
    <name type="scientific">Phaedon cochleariae</name>
    <name type="common">Mustard beetle</name>
    <dbReference type="NCBI Taxonomy" id="80249"/>
    <lineage>
        <taxon>Eukaryota</taxon>
        <taxon>Metazoa</taxon>
        <taxon>Ecdysozoa</taxon>
        <taxon>Arthropoda</taxon>
        <taxon>Hexapoda</taxon>
        <taxon>Insecta</taxon>
        <taxon>Pterygota</taxon>
        <taxon>Neoptera</taxon>
        <taxon>Endopterygota</taxon>
        <taxon>Coleoptera</taxon>
        <taxon>Polyphaga</taxon>
        <taxon>Cucujiformia</taxon>
        <taxon>Chrysomeloidea</taxon>
        <taxon>Chrysomelidae</taxon>
        <taxon>Chrysomelinae</taxon>
        <taxon>Chrysomelini</taxon>
        <taxon>Phaedon</taxon>
    </lineage>
</organism>
<reference evidence="1" key="2">
    <citation type="submission" date="2022-10" db="EMBL/GenBank/DDBJ databases">
        <authorList>
            <consortium name="ENA_rothamsted_submissions"/>
            <consortium name="culmorum"/>
            <person name="King R."/>
        </authorList>
    </citation>
    <scope>NUCLEOTIDE SEQUENCE</scope>
</reference>
<dbReference type="AlphaFoldDB" id="A0A9N9X4L7"/>
<dbReference type="EMBL" id="OU896712">
    <property type="protein sequence ID" value="CAG9822895.1"/>
    <property type="molecule type" value="Genomic_DNA"/>
</dbReference>
<evidence type="ECO:0000313" key="1">
    <source>
        <dbReference type="EMBL" id="CAG9822895.1"/>
    </source>
</evidence>
<gene>
    <name evidence="1" type="ORF">PHAECO_LOCUS9960</name>
</gene>
<reference evidence="1" key="1">
    <citation type="submission" date="2022-01" db="EMBL/GenBank/DDBJ databases">
        <authorList>
            <person name="King R."/>
        </authorList>
    </citation>
    <scope>NUCLEOTIDE SEQUENCE</scope>
</reference>
<proteinExistence type="predicted"/>
<dbReference type="Gene3D" id="3.30.70.1820">
    <property type="entry name" value="L1 transposable element, RRM domain"/>
    <property type="match status" value="1"/>
</dbReference>
<name>A0A9N9X4L7_PHACE</name>
<sequence length="230" mass="26747">MAKNLKELNARVEELAGQFEKGLEEIKKSYTEDTSDTGPRMKANSNTNEIVRKFEEKMLSSLRDIKNQISTMQKEIDANKSKLDNLILDQNKNTLVIHGIDEKSTNIYEEVLNVFTNIMHIQIEKTNINQCYRIGQKSQRKQPRPIVVEFTQCWIRDQLFYAKSKLKGSRILITEKLSRDTLEIFKKVKAVMGNTAWTQRGVVYLKIDGNKIPVHTEEEWKGIQKNIEDK</sequence>
<accession>A0A9N9X4L7</accession>
<evidence type="ECO:0008006" key="3">
    <source>
        <dbReference type="Google" id="ProtNLM"/>
    </source>
</evidence>
<keyword evidence="2" id="KW-1185">Reference proteome</keyword>
<evidence type="ECO:0000313" key="2">
    <source>
        <dbReference type="Proteomes" id="UP001153737"/>
    </source>
</evidence>